<keyword evidence="5" id="KW-1185">Reference proteome</keyword>
<dbReference type="Gene3D" id="3.40.50.11890">
    <property type="match status" value="1"/>
</dbReference>
<dbReference type="InterPro" id="IPR047678">
    <property type="entry name" value="YjiM-like"/>
</dbReference>
<reference evidence="4" key="1">
    <citation type="journal article" date="2023" name="J. Hazard. Mater.">
        <title>Anaerobic biodegradation of pyrene and benzo[a]pyrene by a new sulfate-reducing Desulforamulus aquiferis strain DSA.</title>
        <authorList>
            <person name="Zhang Z."/>
            <person name="Sun J."/>
            <person name="Gong X."/>
            <person name="Wang C."/>
            <person name="Wang H."/>
        </authorList>
    </citation>
    <scope>NUCLEOTIDE SEQUENCE</scope>
    <source>
        <strain evidence="4">DSA</strain>
    </source>
</reference>
<dbReference type="RefSeq" id="WP_304542300.1">
    <property type="nucleotide sequence ID" value="NZ_JARPTC010000011.1"/>
</dbReference>
<keyword evidence="3" id="KW-0411">Iron-sulfur</keyword>
<keyword evidence="3" id="KW-0479">Metal-binding</keyword>
<dbReference type="GO" id="GO:0051536">
    <property type="term" value="F:iron-sulfur cluster binding"/>
    <property type="evidence" value="ECO:0007669"/>
    <property type="project" value="UniProtKB-KW"/>
</dbReference>
<reference evidence="4" key="2">
    <citation type="submission" date="2023-03" db="EMBL/GenBank/DDBJ databases">
        <authorList>
            <person name="Zhang Z."/>
        </authorList>
    </citation>
    <scope>NUCLEOTIDE SEQUENCE</scope>
    <source>
        <strain evidence="4">DSA</strain>
    </source>
</reference>
<evidence type="ECO:0000313" key="5">
    <source>
        <dbReference type="Proteomes" id="UP001172911"/>
    </source>
</evidence>
<dbReference type="Gene3D" id="1.20.1270.370">
    <property type="match status" value="1"/>
</dbReference>
<dbReference type="PANTHER" id="PTHR30548:SF6">
    <property type="entry name" value="DEHYDRATASE SUBUNIT YJIM-RELATED"/>
    <property type="match status" value="1"/>
</dbReference>
<dbReference type="AlphaFoldDB" id="A0AAW7ZDC0"/>
<dbReference type="GO" id="GO:0016836">
    <property type="term" value="F:hydro-lyase activity"/>
    <property type="evidence" value="ECO:0007669"/>
    <property type="project" value="UniProtKB-ARBA"/>
</dbReference>
<comment type="similarity">
    <text evidence="2">Belongs to the FldB/FldC dehydratase alpha/beta subunit family.</text>
</comment>
<accession>A0AAW7ZDC0</accession>
<gene>
    <name evidence="4" type="ORF">P6N53_07980</name>
</gene>
<keyword evidence="3" id="KW-0408">Iron</keyword>
<dbReference type="Proteomes" id="UP001172911">
    <property type="component" value="Unassembled WGS sequence"/>
</dbReference>
<name>A0AAW7ZDC0_9FIRM</name>
<evidence type="ECO:0000256" key="1">
    <source>
        <dbReference type="ARBA" id="ARBA00001966"/>
    </source>
</evidence>
<evidence type="ECO:0000256" key="2">
    <source>
        <dbReference type="ARBA" id="ARBA00005806"/>
    </source>
</evidence>
<dbReference type="NCBIfam" id="NF040772">
    <property type="entry name" value="double_cubane"/>
    <property type="match status" value="1"/>
</dbReference>
<dbReference type="InterPro" id="IPR010327">
    <property type="entry name" value="FldB/FldC_alpha/beta"/>
</dbReference>
<organism evidence="4 5">
    <name type="scientific">Desulforamulus aquiferis</name>
    <dbReference type="NCBI Taxonomy" id="1397668"/>
    <lineage>
        <taxon>Bacteria</taxon>
        <taxon>Bacillati</taxon>
        <taxon>Bacillota</taxon>
        <taxon>Clostridia</taxon>
        <taxon>Eubacteriales</taxon>
        <taxon>Peptococcaceae</taxon>
        <taxon>Desulforamulus</taxon>
    </lineage>
</organism>
<dbReference type="PANTHER" id="PTHR30548">
    <property type="entry name" value="2-HYDROXYGLUTARYL-COA DEHYDRATASE, D-COMPONENT-RELATED"/>
    <property type="match status" value="1"/>
</dbReference>
<protein>
    <submittedName>
        <fullName evidence="4">Double-cubane-cluster-containing anaerobic reductase</fullName>
    </submittedName>
</protein>
<dbReference type="Gene3D" id="3.40.50.11900">
    <property type="match status" value="1"/>
</dbReference>
<proteinExistence type="inferred from homology"/>
<dbReference type="Pfam" id="PF06050">
    <property type="entry name" value="HGD-D"/>
    <property type="match status" value="1"/>
</dbReference>
<evidence type="ECO:0000313" key="4">
    <source>
        <dbReference type="EMBL" id="MDO7787154.1"/>
    </source>
</evidence>
<sequence>MVNLDINYARTIKEESLSKTREQKVNGQKVVGVYCAFTPRELIIAAGGISVSLCGSSDVPIPLAERHLPRNMCPLIKSSYGYALGNTCPFFDLADILIADATCDGKKKMFELLDKIKPIYVLQLPSTADGENALTTWIQELNKLKAHLEKELGTEITEDSLVSAIGLYNQYRRAKQDLFELNTGKIPLLTGREITTAISSGGLEIDIPGHISRMKRVIDFAKIRGGVGSGPRILLTGCPTTSRKVLNLIEESAIVVAMENCGGLKSIIEPVNEDNNPMLALAQKYLNIACPCLSPNHRRYELLSQLAIQYSVDGIIDLTWRSCHTYNIESQPLGKFIRDELGIPFLQIETDYSKSDIGWLKQRIDTFIDMIR</sequence>
<dbReference type="EMBL" id="JARPTC010000011">
    <property type="protein sequence ID" value="MDO7787154.1"/>
    <property type="molecule type" value="Genomic_DNA"/>
</dbReference>
<comment type="caution">
    <text evidence="4">The sequence shown here is derived from an EMBL/GenBank/DDBJ whole genome shotgun (WGS) entry which is preliminary data.</text>
</comment>
<evidence type="ECO:0000256" key="3">
    <source>
        <dbReference type="ARBA" id="ARBA00023014"/>
    </source>
</evidence>
<comment type="cofactor">
    <cofactor evidence="1">
        <name>[4Fe-4S] cluster</name>
        <dbReference type="ChEBI" id="CHEBI:49883"/>
    </cofactor>
</comment>